<organism evidence="2 3">
    <name type="scientific">Pleuronectes platessa</name>
    <name type="common">European plaice</name>
    <dbReference type="NCBI Taxonomy" id="8262"/>
    <lineage>
        <taxon>Eukaryota</taxon>
        <taxon>Metazoa</taxon>
        <taxon>Chordata</taxon>
        <taxon>Craniata</taxon>
        <taxon>Vertebrata</taxon>
        <taxon>Euteleostomi</taxon>
        <taxon>Actinopterygii</taxon>
        <taxon>Neopterygii</taxon>
        <taxon>Teleostei</taxon>
        <taxon>Neoteleostei</taxon>
        <taxon>Acanthomorphata</taxon>
        <taxon>Carangaria</taxon>
        <taxon>Pleuronectiformes</taxon>
        <taxon>Pleuronectoidei</taxon>
        <taxon>Pleuronectidae</taxon>
        <taxon>Pleuronectes</taxon>
    </lineage>
</organism>
<gene>
    <name evidence="2" type="ORF">PLEPLA_LOCUS9536</name>
</gene>
<accession>A0A9N7U0R0</accession>
<comment type="caution">
    <text evidence="2">The sequence shown here is derived from an EMBL/GenBank/DDBJ whole genome shotgun (WGS) entry which is preliminary data.</text>
</comment>
<evidence type="ECO:0000313" key="3">
    <source>
        <dbReference type="Proteomes" id="UP001153269"/>
    </source>
</evidence>
<protein>
    <submittedName>
        <fullName evidence="2">Uncharacterized protein</fullName>
    </submittedName>
</protein>
<feature type="region of interest" description="Disordered" evidence="1">
    <location>
        <begin position="1"/>
        <end position="36"/>
    </location>
</feature>
<proteinExistence type="predicted"/>
<evidence type="ECO:0000313" key="2">
    <source>
        <dbReference type="EMBL" id="CAB1421649.1"/>
    </source>
</evidence>
<dbReference type="Proteomes" id="UP001153269">
    <property type="component" value="Unassembled WGS sequence"/>
</dbReference>
<reference evidence="2" key="1">
    <citation type="submission" date="2020-03" db="EMBL/GenBank/DDBJ databases">
        <authorList>
            <person name="Weist P."/>
        </authorList>
    </citation>
    <scope>NUCLEOTIDE SEQUENCE</scope>
</reference>
<dbReference type="EMBL" id="CADEAL010000537">
    <property type="protein sequence ID" value="CAB1421649.1"/>
    <property type="molecule type" value="Genomic_DNA"/>
</dbReference>
<keyword evidence="3" id="KW-1185">Reference proteome</keyword>
<dbReference type="AlphaFoldDB" id="A0A9N7U0R0"/>
<evidence type="ECO:0000256" key="1">
    <source>
        <dbReference type="SAM" id="MobiDB-lite"/>
    </source>
</evidence>
<sequence length="144" mass="16058">MGSGQARCVQLTSGSGRDNGGQACMGRTKQRPPDSRPLMWEGLQAWEHRAGVRRVGVGRRRRAKHFHLTSWDNVKSTTSLRPPTPHFTSICRGTSPTAGYWCGGLGVRTENSPSREENVEERIYCILGVFLVLARFEECEAKLN</sequence>
<name>A0A9N7U0R0_PLEPL</name>